<reference evidence="1" key="1">
    <citation type="submission" date="2020-04" db="EMBL/GenBank/DDBJ databases">
        <authorList>
            <person name="Alioto T."/>
            <person name="Alioto T."/>
            <person name="Gomez Garrido J."/>
        </authorList>
    </citation>
    <scope>NUCLEOTIDE SEQUENCE</scope>
    <source>
        <strain evidence="1">A484AB</strain>
    </source>
</reference>
<dbReference type="PANTHER" id="PTHR47331">
    <property type="entry name" value="PHD-TYPE DOMAIN-CONTAINING PROTEIN"/>
    <property type="match status" value="1"/>
</dbReference>
<proteinExistence type="predicted"/>
<dbReference type="OrthoDB" id="5989282at2759"/>
<sequence>VHVPDKNRDVLRFLWWPGNDLDARPEEYQMTVHLFGAKSSPTCANFALRKTATDNAEEFNKNVVETIKRNFYVDDCL</sequence>
<dbReference type="Proteomes" id="UP001152795">
    <property type="component" value="Unassembled WGS sequence"/>
</dbReference>
<name>A0A7D9LW95_PARCT</name>
<dbReference type="PANTHER" id="PTHR47331:SF1">
    <property type="entry name" value="GAG-LIKE PROTEIN"/>
    <property type="match status" value="1"/>
</dbReference>
<organism evidence="1 2">
    <name type="scientific">Paramuricea clavata</name>
    <name type="common">Red gorgonian</name>
    <name type="synonym">Violescent sea-whip</name>
    <dbReference type="NCBI Taxonomy" id="317549"/>
    <lineage>
        <taxon>Eukaryota</taxon>
        <taxon>Metazoa</taxon>
        <taxon>Cnidaria</taxon>
        <taxon>Anthozoa</taxon>
        <taxon>Octocorallia</taxon>
        <taxon>Malacalcyonacea</taxon>
        <taxon>Plexauridae</taxon>
        <taxon>Paramuricea</taxon>
    </lineage>
</organism>
<evidence type="ECO:0000313" key="2">
    <source>
        <dbReference type="Proteomes" id="UP001152795"/>
    </source>
</evidence>
<evidence type="ECO:0000313" key="1">
    <source>
        <dbReference type="EMBL" id="CAB4041244.1"/>
    </source>
</evidence>
<comment type="caution">
    <text evidence="1">The sequence shown here is derived from an EMBL/GenBank/DDBJ whole genome shotgun (WGS) entry which is preliminary data.</text>
</comment>
<gene>
    <name evidence="1" type="ORF">PACLA_8A022086</name>
</gene>
<feature type="non-terminal residue" evidence="1">
    <location>
        <position position="77"/>
    </location>
</feature>
<keyword evidence="2" id="KW-1185">Reference proteome</keyword>
<dbReference type="EMBL" id="CACRXK020028017">
    <property type="protein sequence ID" value="CAB4041244.1"/>
    <property type="molecule type" value="Genomic_DNA"/>
</dbReference>
<dbReference type="AlphaFoldDB" id="A0A7D9LW95"/>
<accession>A0A7D9LW95</accession>
<protein>
    <submittedName>
        <fullName evidence="1">Uncharacterized protein</fullName>
    </submittedName>
</protein>
<feature type="non-terminal residue" evidence="1">
    <location>
        <position position="1"/>
    </location>
</feature>